<accession>A0A542Y8I1</accession>
<evidence type="ECO:0000313" key="1">
    <source>
        <dbReference type="EMBL" id="TQL44403.1"/>
    </source>
</evidence>
<dbReference type="RefSeq" id="WP_141887593.1">
    <property type="nucleotide sequence ID" value="NZ_BAAAUY010000011.1"/>
</dbReference>
<comment type="caution">
    <text evidence="1">The sequence shown here is derived from an EMBL/GenBank/DDBJ whole genome shotgun (WGS) entry which is preliminary data.</text>
</comment>
<reference evidence="1 2" key="1">
    <citation type="submission" date="2019-06" db="EMBL/GenBank/DDBJ databases">
        <title>Sequencing the genomes of 1000 actinobacteria strains.</title>
        <authorList>
            <person name="Klenk H.-P."/>
        </authorList>
    </citation>
    <scope>NUCLEOTIDE SEQUENCE [LARGE SCALE GENOMIC DNA]</scope>
    <source>
        <strain evidence="1 2">DSM 8803</strain>
    </source>
</reference>
<dbReference type="OrthoDB" id="5058212at2"/>
<sequence length="169" mass="18114">MNWLRTNRVALIALLVLLPVTAGVMSWSAWSGYASNQPTERAPIAGGAVNYAGAIIGPAQPTELDAEAYGLPAGTRLIRVVLPVKPASGQRATCQAPELWDRGGERRWAERSDTIGAEPLERLTACTGDESPYELVLDYVVPDDARELSLAVISSEELPVFAEIPIISS</sequence>
<organism evidence="1 2">
    <name type="scientific">Leucobacter komagatae</name>
    <dbReference type="NCBI Taxonomy" id="55969"/>
    <lineage>
        <taxon>Bacteria</taxon>
        <taxon>Bacillati</taxon>
        <taxon>Actinomycetota</taxon>
        <taxon>Actinomycetes</taxon>
        <taxon>Micrococcales</taxon>
        <taxon>Microbacteriaceae</taxon>
        <taxon>Leucobacter</taxon>
    </lineage>
</organism>
<proteinExistence type="predicted"/>
<dbReference type="AlphaFoldDB" id="A0A542Y8I1"/>
<gene>
    <name evidence="1" type="ORF">FB468_2460</name>
</gene>
<dbReference type="Proteomes" id="UP000319094">
    <property type="component" value="Unassembled WGS sequence"/>
</dbReference>
<evidence type="ECO:0000313" key="2">
    <source>
        <dbReference type="Proteomes" id="UP000319094"/>
    </source>
</evidence>
<name>A0A542Y8I1_9MICO</name>
<dbReference type="EMBL" id="VFON01000001">
    <property type="protein sequence ID" value="TQL44403.1"/>
    <property type="molecule type" value="Genomic_DNA"/>
</dbReference>
<keyword evidence="2" id="KW-1185">Reference proteome</keyword>
<protein>
    <submittedName>
        <fullName evidence="1">Uncharacterized protein</fullName>
    </submittedName>
</protein>